<dbReference type="GO" id="GO:0016020">
    <property type="term" value="C:membrane"/>
    <property type="evidence" value="ECO:0007669"/>
    <property type="project" value="UniProtKB-SubCell"/>
</dbReference>
<feature type="transmembrane region" description="Helical" evidence="6">
    <location>
        <begin position="6"/>
        <end position="23"/>
    </location>
</feature>
<feature type="transmembrane region" description="Helical" evidence="6">
    <location>
        <begin position="59"/>
        <end position="80"/>
    </location>
</feature>
<dbReference type="AlphaFoldDB" id="H9UJU8"/>
<evidence type="ECO:0000256" key="1">
    <source>
        <dbReference type="ARBA" id="ARBA00004141"/>
    </source>
</evidence>
<evidence type="ECO:0000313" key="7">
    <source>
        <dbReference type="EMBL" id="AFG37791.1"/>
    </source>
</evidence>
<feature type="transmembrane region" description="Helical" evidence="6">
    <location>
        <begin position="198"/>
        <end position="221"/>
    </location>
</feature>
<feature type="transmembrane region" description="Helical" evidence="6">
    <location>
        <begin position="127"/>
        <end position="154"/>
    </location>
</feature>
<feature type="transmembrane region" description="Helical" evidence="6">
    <location>
        <begin position="256"/>
        <end position="274"/>
    </location>
</feature>
<dbReference type="Proteomes" id="UP000007383">
    <property type="component" value="Chromosome"/>
</dbReference>
<feature type="transmembrane region" description="Helical" evidence="6">
    <location>
        <begin position="30"/>
        <end position="47"/>
    </location>
</feature>
<protein>
    <submittedName>
        <fullName evidence="7">Putative permease</fullName>
    </submittedName>
</protein>
<evidence type="ECO:0000256" key="4">
    <source>
        <dbReference type="ARBA" id="ARBA00022989"/>
    </source>
</evidence>
<feature type="transmembrane region" description="Helical" evidence="6">
    <location>
        <begin position="283"/>
        <end position="300"/>
    </location>
</feature>
<dbReference type="Pfam" id="PF01594">
    <property type="entry name" value="AI-2E_transport"/>
    <property type="match status" value="1"/>
</dbReference>
<comment type="similarity">
    <text evidence="2">Belongs to the autoinducer-2 exporter (AI-2E) (TC 2.A.86) family.</text>
</comment>
<dbReference type="PANTHER" id="PTHR21716">
    <property type="entry name" value="TRANSMEMBRANE PROTEIN"/>
    <property type="match status" value="1"/>
</dbReference>
<dbReference type="KEGG" id="sfc:Spiaf_1734"/>
<dbReference type="eggNOG" id="COG0628">
    <property type="taxonomic scope" value="Bacteria"/>
</dbReference>
<sequence length="359" mass="39435">MENTRLNTGLLLVIALVLVGTVLRMIGSFVLPLVIAGLLAFAVYPIIRLLTRLYVPRILSITAVIVLILGAGFLVGLILYTSGQQLLRQFPSYQRRFIEIIEALAENFNVPAEMIAEFNIMRTVSSYLFALSGGFISFISGFVMVMLFLLFILVEAPYIQTKVVAAIEGPRTDKIMRLTMHINEQVGHYLGLKLLTSALTGGIVTAGFSLVGVDFAIIWGILTFMFNFIPNIGSIIISAVSFLFILVQFYPEPNPIILASAIMWLSQLIIGNIVDPKLQGDRLNLSPVVIIFSLLFWGWLWGVVGMFLAVPLTMVIKIVCGNIPDMRPISVMMESGKAVARNYEAAAEASPVGDTQDTN</sequence>
<comment type="subcellular location">
    <subcellularLocation>
        <location evidence="1">Membrane</location>
        <topology evidence="1">Multi-pass membrane protein</topology>
    </subcellularLocation>
</comment>
<accession>H9UJU8</accession>
<feature type="transmembrane region" description="Helical" evidence="6">
    <location>
        <begin position="228"/>
        <end position="250"/>
    </location>
</feature>
<dbReference type="RefSeq" id="WP_014455774.1">
    <property type="nucleotide sequence ID" value="NC_017098.1"/>
</dbReference>
<evidence type="ECO:0000256" key="6">
    <source>
        <dbReference type="SAM" id="Phobius"/>
    </source>
</evidence>
<dbReference type="OrthoDB" id="9799225at2"/>
<proteinExistence type="inferred from homology"/>
<dbReference type="PANTHER" id="PTHR21716:SF64">
    <property type="entry name" value="AI-2 TRANSPORT PROTEIN TQSA"/>
    <property type="match status" value="1"/>
</dbReference>
<keyword evidence="8" id="KW-1185">Reference proteome</keyword>
<dbReference type="STRING" id="889378.Spiaf_1734"/>
<dbReference type="EMBL" id="CP003282">
    <property type="protein sequence ID" value="AFG37791.1"/>
    <property type="molecule type" value="Genomic_DNA"/>
</dbReference>
<evidence type="ECO:0000313" key="8">
    <source>
        <dbReference type="Proteomes" id="UP000007383"/>
    </source>
</evidence>
<evidence type="ECO:0000256" key="2">
    <source>
        <dbReference type="ARBA" id="ARBA00009773"/>
    </source>
</evidence>
<gene>
    <name evidence="7" type="ordered locus">Spiaf_1734</name>
</gene>
<keyword evidence="3 6" id="KW-0812">Transmembrane</keyword>
<evidence type="ECO:0000256" key="5">
    <source>
        <dbReference type="ARBA" id="ARBA00023136"/>
    </source>
</evidence>
<organism evidence="7 8">
    <name type="scientific">Spirochaeta africana (strain ATCC 700263 / DSM 8902 / Z-7692)</name>
    <dbReference type="NCBI Taxonomy" id="889378"/>
    <lineage>
        <taxon>Bacteria</taxon>
        <taxon>Pseudomonadati</taxon>
        <taxon>Spirochaetota</taxon>
        <taxon>Spirochaetia</taxon>
        <taxon>Spirochaetales</taxon>
        <taxon>Spirochaetaceae</taxon>
        <taxon>Spirochaeta</taxon>
    </lineage>
</organism>
<dbReference type="HOGENOM" id="CLU_031275_0_3_12"/>
<dbReference type="InterPro" id="IPR002549">
    <property type="entry name" value="AI-2E-like"/>
</dbReference>
<name>H9UJU8_SPIAZ</name>
<dbReference type="PATRIC" id="fig|889378.3.peg.1721"/>
<keyword evidence="5 6" id="KW-0472">Membrane</keyword>
<reference evidence="8" key="1">
    <citation type="journal article" date="2013" name="Stand. Genomic Sci.">
        <title>Complete genome sequence of the halophilic bacterium Spirochaeta africana type strain (Z-7692(T)) from the alkaline Lake Magadi in the East African Rift.</title>
        <authorList>
            <person name="Liolos K."/>
            <person name="Abt B."/>
            <person name="Scheuner C."/>
            <person name="Teshima H."/>
            <person name="Held B."/>
            <person name="Lapidus A."/>
            <person name="Nolan M."/>
            <person name="Lucas S."/>
            <person name="Deshpande S."/>
            <person name="Cheng J.F."/>
            <person name="Tapia R."/>
            <person name="Goodwin L.A."/>
            <person name="Pitluck S."/>
            <person name="Pagani I."/>
            <person name="Ivanova N."/>
            <person name="Mavromatis K."/>
            <person name="Mikhailova N."/>
            <person name="Huntemann M."/>
            <person name="Pati A."/>
            <person name="Chen A."/>
            <person name="Palaniappan K."/>
            <person name="Land M."/>
            <person name="Rohde M."/>
            <person name="Tindall B.J."/>
            <person name="Detter J.C."/>
            <person name="Goker M."/>
            <person name="Bristow J."/>
            <person name="Eisen J.A."/>
            <person name="Markowitz V."/>
            <person name="Hugenholtz P."/>
            <person name="Woyke T."/>
            <person name="Klenk H.P."/>
            <person name="Kyrpides N.C."/>
        </authorList>
    </citation>
    <scope>NUCLEOTIDE SEQUENCE</scope>
    <source>
        <strain evidence="8">ATCC 700263 / DSM 8902 / Z-7692</strain>
    </source>
</reference>
<keyword evidence="4 6" id="KW-1133">Transmembrane helix</keyword>
<evidence type="ECO:0000256" key="3">
    <source>
        <dbReference type="ARBA" id="ARBA00022692"/>
    </source>
</evidence>
<dbReference type="GO" id="GO:0055085">
    <property type="term" value="P:transmembrane transport"/>
    <property type="evidence" value="ECO:0007669"/>
    <property type="project" value="TreeGrafter"/>
</dbReference>